<accession>F0LH11</accession>
<proteinExistence type="predicted"/>
<gene>
    <name evidence="1" type="ordered locus">TERMP_01243</name>
</gene>
<dbReference type="AlphaFoldDB" id="F0LH11"/>
<keyword evidence="2" id="KW-1185">Reference proteome</keyword>
<dbReference type="PATRIC" id="fig|391623.17.peg.1245"/>
<organism evidence="1 2">
    <name type="scientific">Thermococcus barophilus (strain DSM 11836 / MP)</name>
    <dbReference type="NCBI Taxonomy" id="391623"/>
    <lineage>
        <taxon>Archaea</taxon>
        <taxon>Methanobacteriati</taxon>
        <taxon>Methanobacteriota</taxon>
        <taxon>Thermococci</taxon>
        <taxon>Thermococcales</taxon>
        <taxon>Thermococcaceae</taxon>
        <taxon>Thermococcus</taxon>
    </lineage>
</organism>
<evidence type="ECO:0000313" key="2">
    <source>
        <dbReference type="Proteomes" id="UP000007478"/>
    </source>
</evidence>
<reference evidence="1 2" key="1">
    <citation type="journal article" date="2011" name="J. Bacteriol.">
        <title>Complete genome sequence of the hyperthermophilic, piezophilic, heterotrophic, and carboxydotrophic archaeon Thermococcus barophilus MP.</title>
        <authorList>
            <person name="Vannier P."/>
            <person name="Marteinsson V.T."/>
            <person name="Fridjonsson O.H."/>
            <person name="Oger P."/>
            <person name="Jebbar M."/>
        </authorList>
    </citation>
    <scope>NUCLEOTIDE SEQUENCE [LARGE SCALE GENOMIC DNA]</scope>
    <source>
        <strain evidence="2">DSM 11836 / MP</strain>
    </source>
</reference>
<dbReference type="EMBL" id="CP002372">
    <property type="protein sequence ID" value="ADT84219.1"/>
    <property type="molecule type" value="Genomic_DNA"/>
</dbReference>
<protein>
    <submittedName>
        <fullName evidence="1">Uncharacterized protein</fullName>
    </submittedName>
</protein>
<dbReference type="HOGENOM" id="CLU_3283046_0_0_2"/>
<name>F0LH11_THEBM</name>
<sequence>MKVRKSKYPKSAANNNAGPKWKGVNGMFKVLQKVYNFYLR</sequence>
<dbReference type="KEGG" id="tba:TERMP_01243"/>
<dbReference type="Proteomes" id="UP000007478">
    <property type="component" value="Chromosome"/>
</dbReference>
<evidence type="ECO:0000313" key="1">
    <source>
        <dbReference type="EMBL" id="ADT84219.1"/>
    </source>
</evidence>